<dbReference type="PROSITE" id="PS51898">
    <property type="entry name" value="TYR_RECOMBINASE"/>
    <property type="match status" value="1"/>
</dbReference>
<keyword evidence="4" id="KW-1185">Reference proteome</keyword>
<evidence type="ECO:0000256" key="1">
    <source>
        <dbReference type="ARBA" id="ARBA00023172"/>
    </source>
</evidence>
<accession>A0A919ELZ5</accession>
<sequence>MIFSSTIYTEHKFKKDYQFWLPLIALYSGARLEELCQLHLRDIQLETTPPYIDINDNFDGQHIKNNSSRRKIPIHPELIAVGFDNFVSQKKLCGEKMLFGYLAPQRQQLGHKPSQWFSKYKTRLGINNNKKVFHSFRHTMVDHPKKARARDYEIKSLLGHKNGSITHDIYGSIDPPIDTVSKMLNELSFKKLTSQIKKWS</sequence>
<reference evidence="3" key="2">
    <citation type="submission" date="2020-09" db="EMBL/GenBank/DDBJ databases">
        <authorList>
            <person name="Sun Q."/>
            <person name="Kim S."/>
        </authorList>
    </citation>
    <scope>NUCLEOTIDE SEQUENCE</scope>
    <source>
        <strain evidence="3">KCTC 42731</strain>
    </source>
</reference>
<dbReference type="Pfam" id="PF00589">
    <property type="entry name" value="Phage_integrase"/>
    <property type="match status" value="1"/>
</dbReference>
<dbReference type="GO" id="GO:0003677">
    <property type="term" value="F:DNA binding"/>
    <property type="evidence" value="ECO:0007669"/>
    <property type="project" value="InterPro"/>
</dbReference>
<keyword evidence="1" id="KW-0233">DNA recombination</keyword>
<dbReference type="InterPro" id="IPR011010">
    <property type="entry name" value="DNA_brk_join_enz"/>
</dbReference>
<organism evidence="3 4">
    <name type="scientific">Thalassotalea marina</name>
    <dbReference type="NCBI Taxonomy" id="1673741"/>
    <lineage>
        <taxon>Bacteria</taxon>
        <taxon>Pseudomonadati</taxon>
        <taxon>Pseudomonadota</taxon>
        <taxon>Gammaproteobacteria</taxon>
        <taxon>Alteromonadales</taxon>
        <taxon>Colwelliaceae</taxon>
        <taxon>Thalassotalea</taxon>
    </lineage>
</organism>
<evidence type="ECO:0000259" key="2">
    <source>
        <dbReference type="PROSITE" id="PS51898"/>
    </source>
</evidence>
<proteinExistence type="predicted"/>
<dbReference type="RefSeq" id="WP_189771869.1">
    <property type="nucleotide sequence ID" value="NZ_BNCK01000006.1"/>
</dbReference>
<dbReference type="AlphaFoldDB" id="A0A919ELZ5"/>
<gene>
    <name evidence="3" type="ORF">GCM10017161_28440</name>
</gene>
<evidence type="ECO:0000313" key="4">
    <source>
        <dbReference type="Proteomes" id="UP000623842"/>
    </source>
</evidence>
<comment type="caution">
    <text evidence="3">The sequence shown here is derived from an EMBL/GenBank/DDBJ whole genome shotgun (WGS) entry which is preliminary data.</text>
</comment>
<name>A0A919ELZ5_9GAMM</name>
<dbReference type="CDD" id="cd01184">
    <property type="entry name" value="INT_C_like_1"/>
    <property type="match status" value="1"/>
</dbReference>
<dbReference type="EMBL" id="BNCK01000006">
    <property type="protein sequence ID" value="GHF98298.1"/>
    <property type="molecule type" value="Genomic_DNA"/>
</dbReference>
<feature type="domain" description="Tyr recombinase" evidence="2">
    <location>
        <begin position="1"/>
        <end position="184"/>
    </location>
</feature>
<dbReference type="InterPro" id="IPR013762">
    <property type="entry name" value="Integrase-like_cat_sf"/>
</dbReference>
<dbReference type="InterPro" id="IPR002104">
    <property type="entry name" value="Integrase_catalytic"/>
</dbReference>
<dbReference type="GO" id="GO:0006310">
    <property type="term" value="P:DNA recombination"/>
    <property type="evidence" value="ECO:0007669"/>
    <property type="project" value="UniProtKB-KW"/>
</dbReference>
<evidence type="ECO:0000313" key="3">
    <source>
        <dbReference type="EMBL" id="GHF98298.1"/>
    </source>
</evidence>
<dbReference type="SUPFAM" id="SSF56349">
    <property type="entry name" value="DNA breaking-rejoining enzymes"/>
    <property type="match status" value="1"/>
</dbReference>
<dbReference type="Proteomes" id="UP000623842">
    <property type="component" value="Unassembled WGS sequence"/>
</dbReference>
<protein>
    <recommendedName>
        <fullName evidence="2">Tyr recombinase domain-containing protein</fullName>
    </recommendedName>
</protein>
<reference evidence="3" key="1">
    <citation type="journal article" date="2014" name="Int. J. Syst. Evol. Microbiol.">
        <title>Complete genome sequence of Corynebacterium casei LMG S-19264T (=DSM 44701T), isolated from a smear-ripened cheese.</title>
        <authorList>
            <consortium name="US DOE Joint Genome Institute (JGI-PGF)"/>
            <person name="Walter F."/>
            <person name="Albersmeier A."/>
            <person name="Kalinowski J."/>
            <person name="Ruckert C."/>
        </authorList>
    </citation>
    <scope>NUCLEOTIDE SEQUENCE</scope>
    <source>
        <strain evidence="3">KCTC 42731</strain>
    </source>
</reference>
<dbReference type="Gene3D" id="1.10.443.10">
    <property type="entry name" value="Intergrase catalytic core"/>
    <property type="match status" value="1"/>
</dbReference>
<dbReference type="GO" id="GO:0015074">
    <property type="term" value="P:DNA integration"/>
    <property type="evidence" value="ECO:0007669"/>
    <property type="project" value="InterPro"/>
</dbReference>